<dbReference type="Proteomes" id="UP001054837">
    <property type="component" value="Unassembled WGS sequence"/>
</dbReference>
<comment type="caution">
    <text evidence="1">The sequence shown here is derived from an EMBL/GenBank/DDBJ whole genome shotgun (WGS) entry which is preliminary data.</text>
</comment>
<accession>A0AAV4MKV0</accession>
<proteinExistence type="predicted"/>
<protein>
    <submittedName>
        <fullName evidence="1">Uncharacterized protein</fullName>
    </submittedName>
</protein>
<keyword evidence="2" id="KW-1185">Reference proteome</keyword>
<name>A0AAV4MKV0_9ARAC</name>
<reference evidence="1 2" key="1">
    <citation type="submission" date="2021-06" db="EMBL/GenBank/DDBJ databases">
        <title>Caerostris darwini draft genome.</title>
        <authorList>
            <person name="Kono N."/>
            <person name="Arakawa K."/>
        </authorList>
    </citation>
    <scope>NUCLEOTIDE SEQUENCE [LARGE SCALE GENOMIC DNA]</scope>
</reference>
<sequence>MTRDKTRDTRAPNHLYADRNLSNPQKMVIWSNHPVENTTPTEAGLPPLIRCSWYTPTNKTRISFSVTGPSGYWIEGGTLVNFGSLEEYNKTKSSLGYQHALP</sequence>
<gene>
    <name evidence="1" type="ORF">CDAR_253451</name>
</gene>
<organism evidence="1 2">
    <name type="scientific">Caerostris darwini</name>
    <dbReference type="NCBI Taxonomy" id="1538125"/>
    <lineage>
        <taxon>Eukaryota</taxon>
        <taxon>Metazoa</taxon>
        <taxon>Ecdysozoa</taxon>
        <taxon>Arthropoda</taxon>
        <taxon>Chelicerata</taxon>
        <taxon>Arachnida</taxon>
        <taxon>Araneae</taxon>
        <taxon>Araneomorphae</taxon>
        <taxon>Entelegynae</taxon>
        <taxon>Araneoidea</taxon>
        <taxon>Araneidae</taxon>
        <taxon>Caerostris</taxon>
    </lineage>
</organism>
<dbReference type="EMBL" id="BPLQ01000530">
    <property type="protein sequence ID" value="GIX72425.1"/>
    <property type="molecule type" value="Genomic_DNA"/>
</dbReference>
<dbReference type="AlphaFoldDB" id="A0AAV4MKV0"/>
<evidence type="ECO:0000313" key="2">
    <source>
        <dbReference type="Proteomes" id="UP001054837"/>
    </source>
</evidence>
<evidence type="ECO:0000313" key="1">
    <source>
        <dbReference type="EMBL" id="GIX72425.1"/>
    </source>
</evidence>